<reference evidence="1 2" key="1">
    <citation type="journal article" date="2016" name="Mol. Biol. Evol.">
        <title>Comparative Genomics of Early-Diverging Mushroom-Forming Fungi Provides Insights into the Origins of Lignocellulose Decay Capabilities.</title>
        <authorList>
            <person name="Nagy L.G."/>
            <person name="Riley R."/>
            <person name="Tritt A."/>
            <person name="Adam C."/>
            <person name="Daum C."/>
            <person name="Floudas D."/>
            <person name="Sun H."/>
            <person name="Yadav J.S."/>
            <person name="Pangilinan J."/>
            <person name="Larsson K.H."/>
            <person name="Matsuura K."/>
            <person name="Barry K."/>
            <person name="Labutti K."/>
            <person name="Kuo R."/>
            <person name="Ohm R.A."/>
            <person name="Bhattacharya S.S."/>
            <person name="Shirouzu T."/>
            <person name="Yoshinaga Y."/>
            <person name="Martin F.M."/>
            <person name="Grigoriev I.V."/>
            <person name="Hibbett D.S."/>
        </authorList>
    </citation>
    <scope>NUCLEOTIDE SEQUENCE [LARGE SCALE GENOMIC DNA]</scope>
    <source>
        <strain evidence="1 2">L-15889</strain>
    </source>
</reference>
<gene>
    <name evidence="1" type="ORF">DAEQUDRAFT_345943</name>
</gene>
<accession>A0A165PBW7</accession>
<protein>
    <submittedName>
        <fullName evidence="1">Uncharacterized protein</fullName>
    </submittedName>
</protein>
<evidence type="ECO:0000313" key="2">
    <source>
        <dbReference type="Proteomes" id="UP000076727"/>
    </source>
</evidence>
<keyword evidence="2" id="KW-1185">Reference proteome</keyword>
<dbReference type="AlphaFoldDB" id="A0A165PBW7"/>
<dbReference type="EMBL" id="KV429070">
    <property type="protein sequence ID" value="KZT68017.1"/>
    <property type="molecule type" value="Genomic_DNA"/>
</dbReference>
<name>A0A165PBW7_9APHY</name>
<organism evidence="1 2">
    <name type="scientific">Daedalea quercina L-15889</name>
    <dbReference type="NCBI Taxonomy" id="1314783"/>
    <lineage>
        <taxon>Eukaryota</taxon>
        <taxon>Fungi</taxon>
        <taxon>Dikarya</taxon>
        <taxon>Basidiomycota</taxon>
        <taxon>Agaricomycotina</taxon>
        <taxon>Agaricomycetes</taxon>
        <taxon>Polyporales</taxon>
        <taxon>Fomitopsis</taxon>
    </lineage>
</organism>
<dbReference type="Proteomes" id="UP000076727">
    <property type="component" value="Unassembled WGS sequence"/>
</dbReference>
<sequence>MIMLSRWLRSLPEMTRLGRTANDARVDACLSGPLCCYLALTFCRSNVHARLLKSLVPSASLVSASSVSGNGPSSRRSLVVMHHSRIMPFAKRCFNTVAPTKKNRQRSEMWRRRPLARRCRELQYSLRCWHAPQVYMVSAHNLARSSRRRRMTVGVYLYCKLLSCHV</sequence>
<evidence type="ECO:0000313" key="1">
    <source>
        <dbReference type="EMBL" id="KZT68017.1"/>
    </source>
</evidence>
<proteinExistence type="predicted"/>